<feature type="transmembrane region" description="Helical" evidence="6">
    <location>
        <begin position="346"/>
        <end position="365"/>
    </location>
</feature>
<proteinExistence type="predicted"/>
<feature type="transmembrane region" description="Helical" evidence="6">
    <location>
        <begin position="46"/>
        <end position="65"/>
    </location>
</feature>
<evidence type="ECO:0000256" key="6">
    <source>
        <dbReference type="SAM" id="Phobius"/>
    </source>
</evidence>
<dbReference type="InterPro" id="IPR036259">
    <property type="entry name" value="MFS_trans_sf"/>
</dbReference>
<dbReference type="FunFam" id="1.20.1250.20:FF:000034">
    <property type="entry name" value="MFS general substrate transporter"/>
    <property type="match status" value="1"/>
</dbReference>
<evidence type="ECO:0000313" key="8">
    <source>
        <dbReference type="EMBL" id="KIK19322.1"/>
    </source>
</evidence>
<dbReference type="PANTHER" id="PTHR43791:SF85">
    <property type="entry name" value="TRANSPORTER, PUTATIVE (AFU_ORTHOLOGUE AFUA_6G00710)-RELATED"/>
    <property type="match status" value="1"/>
</dbReference>
<feature type="transmembrane region" description="Helical" evidence="6">
    <location>
        <begin position="371"/>
        <end position="395"/>
    </location>
</feature>
<dbReference type="Gene3D" id="1.20.1250.20">
    <property type="entry name" value="MFS general substrate transporter like domains"/>
    <property type="match status" value="2"/>
</dbReference>
<comment type="subcellular location">
    <subcellularLocation>
        <location evidence="1">Membrane</location>
        <topology evidence="1">Multi-pass membrane protein</topology>
    </subcellularLocation>
</comment>
<feature type="transmembrane region" description="Helical" evidence="6">
    <location>
        <begin position="438"/>
        <end position="460"/>
    </location>
</feature>
<feature type="transmembrane region" description="Helical" evidence="6">
    <location>
        <begin position="146"/>
        <end position="164"/>
    </location>
</feature>
<keyword evidence="9" id="KW-1185">Reference proteome</keyword>
<dbReference type="EMBL" id="KN833786">
    <property type="protein sequence ID" value="KIK19322.1"/>
    <property type="molecule type" value="Genomic_DNA"/>
</dbReference>
<reference evidence="8 9" key="1">
    <citation type="submission" date="2014-04" db="EMBL/GenBank/DDBJ databases">
        <authorList>
            <consortium name="DOE Joint Genome Institute"/>
            <person name="Kuo A."/>
            <person name="Kohler A."/>
            <person name="Costa M.D."/>
            <person name="Nagy L.G."/>
            <person name="Floudas D."/>
            <person name="Copeland A."/>
            <person name="Barry K.W."/>
            <person name="Cichocki N."/>
            <person name="Veneault-Fourrey C."/>
            <person name="LaButti K."/>
            <person name="Lindquist E.A."/>
            <person name="Lipzen A."/>
            <person name="Lundell T."/>
            <person name="Morin E."/>
            <person name="Murat C."/>
            <person name="Sun H."/>
            <person name="Tunlid A."/>
            <person name="Henrissat B."/>
            <person name="Grigoriev I.V."/>
            <person name="Hibbett D.S."/>
            <person name="Martin F."/>
            <person name="Nordberg H.P."/>
            <person name="Cantor M.N."/>
            <person name="Hua S.X."/>
        </authorList>
    </citation>
    <scope>NUCLEOTIDE SEQUENCE [LARGE SCALE GENOMIC DNA]</scope>
    <source>
        <strain evidence="8 9">441</strain>
    </source>
</reference>
<feature type="transmembrane region" description="Helical" evidence="6">
    <location>
        <begin position="176"/>
        <end position="197"/>
    </location>
</feature>
<dbReference type="Pfam" id="PF07690">
    <property type="entry name" value="MFS_1"/>
    <property type="match status" value="1"/>
</dbReference>
<reference evidence="9" key="2">
    <citation type="submission" date="2015-01" db="EMBL/GenBank/DDBJ databases">
        <title>Evolutionary Origins and Diversification of the Mycorrhizal Mutualists.</title>
        <authorList>
            <consortium name="DOE Joint Genome Institute"/>
            <consortium name="Mycorrhizal Genomics Consortium"/>
            <person name="Kohler A."/>
            <person name="Kuo A."/>
            <person name="Nagy L.G."/>
            <person name="Floudas D."/>
            <person name="Copeland A."/>
            <person name="Barry K.W."/>
            <person name="Cichocki N."/>
            <person name="Veneault-Fourrey C."/>
            <person name="LaButti K."/>
            <person name="Lindquist E.A."/>
            <person name="Lipzen A."/>
            <person name="Lundell T."/>
            <person name="Morin E."/>
            <person name="Murat C."/>
            <person name="Riley R."/>
            <person name="Ohm R."/>
            <person name="Sun H."/>
            <person name="Tunlid A."/>
            <person name="Henrissat B."/>
            <person name="Grigoriev I.V."/>
            <person name="Hibbett D.S."/>
            <person name="Martin F."/>
        </authorList>
    </citation>
    <scope>NUCLEOTIDE SEQUENCE [LARGE SCALE GENOMIC DNA]</scope>
    <source>
        <strain evidence="9">441</strain>
    </source>
</reference>
<evidence type="ECO:0000256" key="2">
    <source>
        <dbReference type="ARBA" id="ARBA00022448"/>
    </source>
</evidence>
<sequence length="494" mass="53906">MGGFKTKLNDLPFSFPIHMDPLNKPGQGGVSEQDAAILETVVWKKFDSWVLPMCTVIYLLSFFDINNIGNARVAGMQTALEISDYQYTVALTLTLIPYIAMELPSNLILKRVGPDRLLPAMVTLWGIVATMQGFVTGYTGLLLCRLFLGLAQGGVLPGVVLYLSSFYPRERLQIRITAFFASASLTGAFSGLLAAAITGMDGIGGKPGWAWIFILEGLFTFAFGILSFFVLPRSPETARLLSSEERCYVVSKLKSNGVVSDDDKKDVFSWMEVLRAFRSPQVLLLSIVAFLNGTQLVGLAFFEPTIVAGLGYAGRQAQLMSVPPFVLAFLASMISALISDRYGCRGLIVIIFSFWCIIGFSMFYATTSQHAQYASLFFSVAGVYAVAPAVITWIVNNSAPHIRQASGIAFSFVASCSGGILATWLLGSLSPGPNYTAATITFIVMSIGMVVFSSLNLLYLRRENRAKAETRLSTAKHDEPEHLGDRSAWFVYTL</sequence>
<dbReference type="GO" id="GO:0016020">
    <property type="term" value="C:membrane"/>
    <property type="evidence" value="ECO:0007669"/>
    <property type="project" value="UniProtKB-SubCell"/>
</dbReference>
<feature type="transmembrane region" description="Helical" evidence="6">
    <location>
        <begin position="407"/>
        <end position="426"/>
    </location>
</feature>
<dbReference type="STRING" id="765257.A0A0C9ZA08"/>
<protein>
    <recommendedName>
        <fullName evidence="7">Major facilitator superfamily (MFS) profile domain-containing protein</fullName>
    </recommendedName>
</protein>
<accession>A0A0C9ZA08</accession>
<evidence type="ECO:0000256" key="5">
    <source>
        <dbReference type="ARBA" id="ARBA00023136"/>
    </source>
</evidence>
<evidence type="ECO:0000259" key="7">
    <source>
        <dbReference type="PROSITE" id="PS50850"/>
    </source>
</evidence>
<feature type="domain" description="Major facilitator superfamily (MFS) profile" evidence="7">
    <location>
        <begin position="50"/>
        <end position="464"/>
    </location>
</feature>
<evidence type="ECO:0000313" key="9">
    <source>
        <dbReference type="Proteomes" id="UP000054018"/>
    </source>
</evidence>
<dbReference type="OrthoDB" id="2985014at2759"/>
<dbReference type="HOGENOM" id="CLU_001265_0_1_1"/>
<keyword evidence="2" id="KW-0813">Transport</keyword>
<feature type="transmembrane region" description="Helical" evidence="6">
    <location>
        <begin position="209"/>
        <end position="231"/>
    </location>
</feature>
<gene>
    <name evidence="8" type="ORF">PISMIDRAFT_683288</name>
</gene>
<dbReference type="PANTHER" id="PTHR43791">
    <property type="entry name" value="PERMEASE-RELATED"/>
    <property type="match status" value="1"/>
</dbReference>
<feature type="transmembrane region" description="Helical" evidence="6">
    <location>
        <begin position="322"/>
        <end position="339"/>
    </location>
</feature>
<feature type="transmembrane region" description="Helical" evidence="6">
    <location>
        <begin position="282"/>
        <end position="302"/>
    </location>
</feature>
<keyword evidence="4 6" id="KW-1133">Transmembrane helix</keyword>
<feature type="transmembrane region" description="Helical" evidence="6">
    <location>
        <begin position="117"/>
        <end position="140"/>
    </location>
</feature>
<keyword evidence="3 6" id="KW-0812">Transmembrane</keyword>
<keyword evidence="5 6" id="KW-0472">Membrane</keyword>
<dbReference type="Proteomes" id="UP000054018">
    <property type="component" value="Unassembled WGS sequence"/>
</dbReference>
<evidence type="ECO:0000256" key="1">
    <source>
        <dbReference type="ARBA" id="ARBA00004141"/>
    </source>
</evidence>
<organism evidence="8 9">
    <name type="scientific">Pisolithus microcarpus 441</name>
    <dbReference type="NCBI Taxonomy" id="765257"/>
    <lineage>
        <taxon>Eukaryota</taxon>
        <taxon>Fungi</taxon>
        <taxon>Dikarya</taxon>
        <taxon>Basidiomycota</taxon>
        <taxon>Agaricomycotina</taxon>
        <taxon>Agaricomycetes</taxon>
        <taxon>Agaricomycetidae</taxon>
        <taxon>Boletales</taxon>
        <taxon>Sclerodermatineae</taxon>
        <taxon>Pisolithaceae</taxon>
        <taxon>Pisolithus</taxon>
    </lineage>
</organism>
<dbReference type="SUPFAM" id="SSF103473">
    <property type="entry name" value="MFS general substrate transporter"/>
    <property type="match status" value="1"/>
</dbReference>
<evidence type="ECO:0000256" key="4">
    <source>
        <dbReference type="ARBA" id="ARBA00022989"/>
    </source>
</evidence>
<dbReference type="InterPro" id="IPR011701">
    <property type="entry name" value="MFS"/>
</dbReference>
<dbReference type="InterPro" id="IPR020846">
    <property type="entry name" value="MFS_dom"/>
</dbReference>
<name>A0A0C9ZA08_9AGAM</name>
<dbReference type="AlphaFoldDB" id="A0A0C9ZA08"/>
<evidence type="ECO:0000256" key="3">
    <source>
        <dbReference type="ARBA" id="ARBA00022692"/>
    </source>
</evidence>
<dbReference type="PROSITE" id="PS50850">
    <property type="entry name" value="MFS"/>
    <property type="match status" value="1"/>
</dbReference>
<dbReference type="GO" id="GO:0022857">
    <property type="term" value="F:transmembrane transporter activity"/>
    <property type="evidence" value="ECO:0007669"/>
    <property type="project" value="InterPro"/>
</dbReference>